<comment type="caution">
    <text evidence="1">The sequence shown here is derived from an EMBL/GenBank/DDBJ whole genome shotgun (WGS) entry which is preliminary data.</text>
</comment>
<proteinExistence type="predicted"/>
<organism evidence="1 2">
    <name type="scientific">Guyanagaster necrorhizus</name>
    <dbReference type="NCBI Taxonomy" id="856835"/>
    <lineage>
        <taxon>Eukaryota</taxon>
        <taxon>Fungi</taxon>
        <taxon>Dikarya</taxon>
        <taxon>Basidiomycota</taxon>
        <taxon>Agaricomycotina</taxon>
        <taxon>Agaricomycetes</taxon>
        <taxon>Agaricomycetidae</taxon>
        <taxon>Agaricales</taxon>
        <taxon>Marasmiineae</taxon>
        <taxon>Physalacriaceae</taxon>
        <taxon>Guyanagaster</taxon>
    </lineage>
</organism>
<evidence type="ECO:0000313" key="1">
    <source>
        <dbReference type="EMBL" id="KAG7451866.1"/>
    </source>
</evidence>
<protein>
    <submittedName>
        <fullName evidence="1">Uncharacterized protein</fullName>
    </submittedName>
</protein>
<accession>A0A9P8AY44</accession>
<dbReference type="GeneID" id="66113130"/>
<reference evidence="1" key="1">
    <citation type="submission" date="2020-11" db="EMBL/GenBank/DDBJ databases">
        <title>Adaptations for nitrogen fixation in a non-lichenized fungal sporocarp promotes dispersal by wood-feeding termites.</title>
        <authorList>
            <consortium name="DOE Joint Genome Institute"/>
            <person name="Koch R.A."/>
            <person name="Yoon G."/>
            <person name="Arayal U."/>
            <person name="Lail K."/>
            <person name="Amirebrahimi M."/>
            <person name="Labutti K."/>
            <person name="Lipzen A."/>
            <person name="Riley R."/>
            <person name="Barry K."/>
            <person name="Henrissat B."/>
            <person name="Grigoriev I.V."/>
            <person name="Herr J.R."/>
            <person name="Aime M.C."/>
        </authorList>
    </citation>
    <scope>NUCLEOTIDE SEQUENCE</scope>
    <source>
        <strain evidence="1">MCA 3950</strain>
    </source>
</reference>
<name>A0A9P8AY44_9AGAR</name>
<dbReference type="RefSeq" id="XP_043045366.1">
    <property type="nucleotide sequence ID" value="XM_043190833.1"/>
</dbReference>
<evidence type="ECO:0000313" key="2">
    <source>
        <dbReference type="Proteomes" id="UP000812287"/>
    </source>
</evidence>
<dbReference type="Proteomes" id="UP000812287">
    <property type="component" value="Unassembled WGS sequence"/>
</dbReference>
<sequence>MSYGRTSTPKVPIAAPINPITIASITPGDNEGKPPLNGIYIVVVTLAARTSQSRSPSSPFASKIRSIRLCGPVKTYHPPLATKRFTPIALQSSVNKHVLDEQGYTPLSGSRNSIKQFAGTFEKHMIDKLFDQEEWPGEDPDQSPFSDVRSEASTLCSFRGIPLQICNEASTSGVKHFKISKSSKPEIVFGV</sequence>
<dbReference type="EMBL" id="MU250524">
    <property type="protein sequence ID" value="KAG7451866.1"/>
    <property type="molecule type" value="Genomic_DNA"/>
</dbReference>
<dbReference type="AlphaFoldDB" id="A0A9P8AY44"/>
<keyword evidence="2" id="KW-1185">Reference proteome</keyword>
<gene>
    <name evidence="1" type="ORF">BT62DRAFT_999597</name>
</gene>